<dbReference type="SUPFAM" id="SSF52172">
    <property type="entry name" value="CheY-like"/>
    <property type="match status" value="1"/>
</dbReference>
<dbReference type="Pfam" id="PF13185">
    <property type="entry name" value="GAF_2"/>
    <property type="match status" value="1"/>
</dbReference>
<dbReference type="InterPro" id="IPR005561">
    <property type="entry name" value="ANTAR"/>
</dbReference>
<evidence type="ECO:0000256" key="1">
    <source>
        <dbReference type="ARBA" id="ARBA00022679"/>
    </source>
</evidence>
<keyword evidence="8" id="KW-1185">Reference proteome</keyword>
<sequence>MTAGPGHEHLQSLHDDVGESGTGTEAAVEAGPDLAARLARLARELQATAETPGRVERAVRAAVDLVPGAEEGSISLVRARRRVSSQAETGRLAHLLDRLQEETGEGPCLDAVFDREVLVVDDLAADDRWPALAARAREVGLRSVLALQLFVEGDNLGALNLCAGRPGAFDEDAAQVGRLLASHVAVAVADSLQMQGTARALATRDVVGQAKGILMERHKVTADQAFVLLTRVSQTTNRRLVDVAEELTASGSLGG</sequence>
<dbReference type="GO" id="GO:0016301">
    <property type="term" value="F:kinase activity"/>
    <property type="evidence" value="ECO:0007669"/>
    <property type="project" value="UniProtKB-KW"/>
</dbReference>
<evidence type="ECO:0000259" key="6">
    <source>
        <dbReference type="PROSITE" id="PS50921"/>
    </source>
</evidence>
<name>A0A3N1GA08_9ACTN</name>
<feature type="region of interest" description="Disordered" evidence="5">
    <location>
        <begin position="1"/>
        <end position="27"/>
    </location>
</feature>
<dbReference type="InterPro" id="IPR036388">
    <property type="entry name" value="WH-like_DNA-bd_sf"/>
</dbReference>
<dbReference type="Proteomes" id="UP000276232">
    <property type="component" value="Unassembled WGS sequence"/>
</dbReference>
<comment type="caution">
    <text evidence="7">The sequence shown here is derived from an EMBL/GenBank/DDBJ whole genome shotgun (WGS) entry which is preliminary data.</text>
</comment>
<dbReference type="AlphaFoldDB" id="A0A3N1GA08"/>
<accession>A0A3N1GA08</accession>
<keyword evidence="1" id="KW-0808">Transferase</keyword>
<dbReference type="PIRSF" id="PIRSF036625">
    <property type="entry name" value="GAF_ANTAR"/>
    <property type="match status" value="1"/>
</dbReference>
<gene>
    <name evidence="7" type="ORF">EDC03_2979</name>
</gene>
<dbReference type="RefSeq" id="WP_199720292.1">
    <property type="nucleotide sequence ID" value="NZ_RJKN01000008.1"/>
</dbReference>
<protein>
    <submittedName>
        <fullName evidence="7">GAF domain-containing protein</fullName>
    </submittedName>
</protein>
<feature type="domain" description="ANTAR" evidence="6">
    <location>
        <begin position="187"/>
        <end position="248"/>
    </location>
</feature>
<dbReference type="EMBL" id="RJKN01000008">
    <property type="protein sequence ID" value="ROP27051.1"/>
    <property type="molecule type" value="Genomic_DNA"/>
</dbReference>
<dbReference type="InterPro" id="IPR003018">
    <property type="entry name" value="GAF"/>
</dbReference>
<dbReference type="Gene3D" id="1.10.10.10">
    <property type="entry name" value="Winged helix-like DNA-binding domain superfamily/Winged helix DNA-binding domain"/>
    <property type="match status" value="1"/>
</dbReference>
<dbReference type="InterPro" id="IPR011006">
    <property type="entry name" value="CheY-like_superfamily"/>
</dbReference>
<evidence type="ECO:0000256" key="4">
    <source>
        <dbReference type="ARBA" id="ARBA00023163"/>
    </source>
</evidence>
<dbReference type="GO" id="GO:0003723">
    <property type="term" value="F:RNA binding"/>
    <property type="evidence" value="ECO:0007669"/>
    <property type="project" value="InterPro"/>
</dbReference>
<keyword evidence="2" id="KW-0418">Kinase</keyword>
<dbReference type="InterPro" id="IPR029016">
    <property type="entry name" value="GAF-like_dom_sf"/>
</dbReference>
<evidence type="ECO:0000256" key="5">
    <source>
        <dbReference type="SAM" id="MobiDB-lite"/>
    </source>
</evidence>
<proteinExistence type="predicted"/>
<reference evidence="7 8" key="1">
    <citation type="journal article" date="2015" name="Stand. Genomic Sci.">
        <title>Genomic Encyclopedia of Bacterial and Archaeal Type Strains, Phase III: the genomes of soil and plant-associated and newly described type strains.</title>
        <authorList>
            <person name="Whitman W.B."/>
            <person name="Woyke T."/>
            <person name="Klenk H.P."/>
            <person name="Zhou Y."/>
            <person name="Lilburn T.G."/>
            <person name="Beck B.J."/>
            <person name="De Vos P."/>
            <person name="Vandamme P."/>
            <person name="Eisen J.A."/>
            <person name="Garrity G."/>
            <person name="Hugenholtz P."/>
            <person name="Kyrpides N.C."/>
        </authorList>
    </citation>
    <scope>NUCLEOTIDE SEQUENCE [LARGE SCALE GENOMIC DNA]</scope>
    <source>
        <strain evidence="7 8">CECT 7306</strain>
    </source>
</reference>
<dbReference type="InterPro" id="IPR012074">
    <property type="entry name" value="GAF_ANTAR"/>
</dbReference>
<dbReference type="Gene3D" id="3.30.450.40">
    <property type="match status" value="1"/>
</dbReference>
<dbReference type="SMART" id="SM01012">
    <property type="entry name" value="ANTAR"/>
    <property type="match status" value="1"/>
</dbReference>
<keyword evidence="4" id="KW-0804">Transcription</keyword>
<evidence type="ECO:0000313" key="8">
    <source>
        <dbReference type="Proteomes" id="UP000276232"/>
    </source>
</evidence>
<dbReference type="Pfam" id="PF03861">
    <property type="entry name" value="ANTAR"/>
    <property type="match status" value="1"/>
</dbReference>
<dbReference type="SUPFAM" id="SSF55781">
    <property type="entry name" value="GAF domain-like"/>
    <property type="match status" value="1"/>
</dbReference>
<evidence type="ECO:0000256" key="3">
    <source>
        <dbReference type="ARBA" id="ARBA00023015"/>
    </source>
</evidence>
<evidence type="ECO:0000256" key="2">
    <source>
        <dbReference type="ARBA" id="ARBA00022777"/>
    </source>
</evidence>
<dbReference type="InParanoid" id="A0A3N1GA08"/>
<feature type="compositionally biased region" description="Basic and acidic residues" evidence="5">
    <location>
        <begin position="1"/>
        <end position="17"/>
    </location>
</feature>
<organism evidence="7 8">
    <name type="scientific">Pseudokineococcus lusitanus</name>
    <dbReference type="NCBI Taxonomy" id="763993"/>
    <lineage>
        <taxon>Bacteria</taxon>
        <taxon>Bacillati</taxon>
        <taxon>Actinomycetota</taxon>
        <taxon>Actinomycetes</taxon>
        <taxon>Kineosporiales</taxon>
        <taxon>Kineosporiaceae</taxon>
        <taxon>Pseudokineococcus</taxon>
    </lineage>
</organism>
<dbReference type="PROSITE" id="PS50921">
    <property type="entry name" value="ANTAR"/>
    <property type="match status" value="1"/>
</dbReference>
<evidence type="ECO:0000313" key="7">
    <source>
        <dbReference type="EMBL" id="ROP27051.1"/>
    </source>
</evidence>
<keyword evidence="3" id="KW-0805">Transcription regulation</keyword>